<keyword evidence="6 10" id="KW-0812">Transmembrane</keyword>
<dbReference type="InterPro" id="IPR045070">
    <property type="entry name" value="MATE_MepA-like"/>
</dbReference>
<dbReference type="CDD" id="cd13143">
    <property type="entry name" value="MATE_MepA_like"/>
    <property type="match status" value="1"/>
</dbReference>
<keyword evidence="7 10" id="KW-1133">Transmembrane helix</keyword>
<feature type="transmembrane region" description="Helical" evidence="10">
    <location>
        <begin position="40"/>
        <end position="60"/>
    </location>
</feature>
<proteinExistence type="inferred from homology"/>
<evidence type="ECO:0000313" key="11">
    <source>
        <dbReference type="EMBL" id="KGM94899.1"/>
    </source>
</evidence>
<dbReference type="PANTHER" id="PTHR43823:SF3">
    <property type="entry name" value="MULTIDRUG EXPORT PROTEIN MEPA"/>
    <property type="match status" value="1"/>
</dbReference>
<dbReference type="InterPro" id="IPR051327">
    <property type="entry name" value="MATE_MepA_subfamily"/>
</dbReference>
<gene>
    <name evidence="11" type="ORF">Z968_10620</name>
</gene>
<dbReference type="Proteomes" id="UP000030012">
    <property type="component" value="Unassembled WGS sequence"/>
</dbReference>
<evidence type="ECO:0000256" key="4">
    <source>
        <dbReference type="ARBA" id="ARBA00022448"/>
    </source>
</evidence>
<feature type="transmembrane region" description="Helical" evidence="10">
    <location>
        <begin position="359"/>
        <end position="380"/>
    </location>
</feature>
<feature type="transmembrane region" description="Helical" evidence="10">
    <location>
        <begin position="16"/>
        <end position="34"/>
    </location>
</feature>
<evidence type="ECO:0000256" key="6">
    <source>
        <dbReference type="ARBA" id="ARBA00022692"/>
    </source>
</evidence>
<evidence type="ECO:0000256" key="5">
    <source>
        <dbReference type="ARBA" id="ARBA00022475"/>
    </source>
</evidence>
<dbReference type="AlphaFoldDB" id="A0A0A0I0D0"/>
<evidence type="ECO:0000256" key="9">
    <source>
        <dbReference type="ARBA" id="ARBA00023251"/>
    </source>
</evidence>
<evidence type="ECO:0000256" key="1">
    <source>
        <dbReference type="ARBA" id="ARBA00004651"/>
    </source>
</evidence>
<feature type="transmembrane region" description="Helical" evidence="10">
    <location>
        <begin position="136"/>
        <end position="160"/>
    </location>
</feature>
<dbReference type="PIRSF" id="PIRSF006603">
    <property type="entry name" value="DinF"/>
    <property type="match status" value="1"/>
</dbReference>
<feature type="transmembrane region" description="Helical" evidence="10">
    <location>
        <begin position="272"/>
        <end position="294"/>
    </location>
</feature>
<dbReference type="InterPro" id="IPR002528">
    <property type="entry name" value="MATE_fam"/>
</dbReference>
<dbReference type="Pfam" id="PF01554">
    <property type="entry name" value="MatE"/>
    <property type="match status" value="2"/>
</dbReference>
<keyword evidence="9" id="KW-0046">Antibiotic resistance</keyword>
<accession>A0A0A0I0D0</accession>
<sequence length="455" mass="49676">MEIDSTVFSDQKIGKLLIKFAIPTMLSLLVMELYNMVDTIFVGSTIGSIGIGALTIALPIQKLITSTGLMMAVGTSTAVSRNLGKKQYEKIRKIILNSLILTGFVLISLSLAIFLFREGIIKNLLGSSETLFPYAYQYISIILFGGTFQCLTLVIGYVIMSLGDTKVTLKSMSLGAMVNVILDAILVVYFSMGVKGAALATTLSQILAFVYAFSRFLKVKEEINLEFKFIFEKTIVKAIISVGFSTFIVEASDGLLSIVFNNLLSVSGGDDAVVIIGTITKISMFLFITVMGISSAMQPIAAFNYGSKNYEKLKLVIKETIICITATTLVVWGIMMVFPNELIGIFLKDEDLLIRAVKAFKIVIIIFPCVGIYYVSIYCCQALGKARASFVLSIYRETLVCIPAAIILVYSLGTLGAWIAYPVSDGIAALTGSFYIKKIIKNLKIIKINKASSKY</sequence>
<feature type="transmembrane region" description="Helical" evidence="10">
    <location>
        <begin position="392"/>
        <end position="412"/>
    </location>
</feature>
<evidence type="ECO:0000256" key="8">
    <source>
        <dbReference type="ARBA" id="ARBA00023136"/>
    </source>
</evidence>
<keyword evidence="4" id="KW-0813">Transport</keyword>
<dbReference type="RefSeq" id="WP_039255991.1">
    <property type="nucleotide sequence ID" value="NZ_JENJ01000054.1"/>
</dbReference>
<evidence type="ECO:0000313" key="12">
    <source>
        <dbReference type="Proteomes" id="UP000030012"/>
    </source>
</evidence>
<dbReference type="GO" id="GO:0042910">
    <property type="term" value="F:xenobiotic transmembrane transporter activity"/>
    <property type="evidence" value="ECO:0007669"/>
    <property type="project" value="InterPro"/>
</dbReference>
<dbReference type="PANTHER" id="PTHR43823">
    <property type="entry name" value="SPORULATION PROTEIN YKVU"/>
    <property type="match status" value="1"/>
</dbReference>
<dbReference type="InterPro" id="IPR048279">
    <property type="entry name" value="MdtK-like"/>
</dbReference>
<dbReference type="GO" id="GO:0005886">
    <property type="term" value="C:plasma membrane"/>
    <property type="evidence" value="ECO:0007669"/>
    <property type="project" value="UniProtKB-SubCell"/>
</dbReference>
<keyword evidence="5" id="KW-1003">Cell membrane</keyword>
<evidence type="ECO:0000256" key="2">
    <source>
        <dbReference type="ARBA" id="ARBA00008417"/>
    </source>
</evidence>
<dbReference type="GO" id="GO:0015297">
    <property type="term" value="F:antiporter activity"/>
    <property type="evidence" value="ECO:0007669"/>
    <property type="project" value="InterPro"/>
</dbReference>
<comment type="caution">
    <text evidence="11">The sequence shown here is derived from an EMBL/GenBank/DDBJ whole genome shotgun (WGS) entry which is preliminary data.</text>
</comment>
<dbReference type="EMBL" id="JENJ01000054">
    <property type="protein sequence ID" value="KGM94899.1"/>
    <property type="molecule type" value="Genomic_DNA"/>
</dbReference>
<dbReference type="GO" id="GO:0046677">
    <property type="term" value="P:response to antibiotic"/>
    <property type="evidence" value="ECO:0007669"/>
    <property type="project" value="UniProtKB-KW"/>
</dbReference>
<evidence type="ECO:0000256" key="3">
    <source>
        <dbReference type="ARBA" id="ARBA00022106"/>
    </source>
</evidence>
<comment type="subcellular location">
    <subcellularLocation>
        <location evidence="1">Cell membrane</location>
        <topology evidence="1">Multi-pass membrane protein</topology>
    </subcellularLocation>
</comment>
<feature type="transmembrane region" description="Helical" evidence="10">
    <location>
        <begin position="197"/>
        <end position="217"/>
    </location>
</feature>
<feature type="transmembrane region" description="Helical" evidence="10">
    <location>
        <begin position="418"/>
        <end position="436"/>
    </location>
</feature>
<evidence type="ECO:0000256" key="10">
    <source>
        <dbReference type="SAM" id="Phobius"/>
    </source>
</evidence>
<dbReference type="OrthoDB" id="9811110at2"/>
<protein>
    <recommendedName>
        <fullName evidence="3">Multidrug export protein MepA</fullName>
    </recommendedName>
</protein>
<dbReference type="NCBIfam" id="TIGR00797">
    <property type="entry name" value="matE"/>
    <property type="match status" value="1"/>
</dbReference>
<organism evidence="11 12">
    <name type="scientific">Clostridium novyi A str. 4552</name>
    <dbReference type="NCBI Taxonomy" id="1444289"/>
    <lineage>
        <taxon>Bacteria</taxon>
        <taxon>Bacillati</taxon>
        <taxon>Bacillota</taxon>
        <taxon>Clostridia</taxon>
        <taxon>Eubacteriales</taxon>
        <taxon>Clostridiaceae</taxon>
        <taxon>Clostridium</taxon>
    </lineage>
</organism>
<feature type="transmembrane region" description="Helical" evidence="10">
    <location>
        <begin position="172"/>
        <end position="191"/>
    </location>
</feature>
<feature type="transmembrane region" description="Helical" evidence="10">
    <location>
        <begin position="315"/>
        <end position="339"/>
    </location>
</feature>
<evidence type="ECO:0000256" key="7">
    <source>
        <dbReference type="ARBA" id="ARBA00022989"/>
    </source>
</evidence>
<reference evidence="11 12" key="1">
    <citation type="submission" date="2014-01" db="EMBL/GenBank/DDBJ databases">
        <title>Plasmidome dynamics in the species complex Clostridium novyi sensu lato converts strains of independent lineages into distinctly different pathogens.</title>
        <authorList>
            <person name="Skarin H."/>
            <person name="Segerman B."/>
        </authorList>
    </citation>
    <scope>NUCLEOTIDE SEQUENCE [LARGE SCALE GENOMIC DNA]</scope>
    <source>
        <strain evidence="11 12">4552</strain>
    </source>
</reference>
<feature type="transmembrane region" description="Helical" evidence="10">
    <location>
        <begin position="238"/>
        <end position="260"/>
    </location>
</feature>
<name>A0A0A0I0D0_CLONO</name>
<feature type="transmembrane region" description="Helical" evidence="10">
    <location>
        <begin position="94"/>
        <end position="116"/>
    </location>
</feature>
<comment type="similarity">
    <text evidence="2">Belongs to the multi antimicrobial extrusion (MATE) (TC 2.A.66.1) family. MepA subfamily.</text>
</comment>
<keyword evidence="8 10" id="KW-0472">Membrane</keyword>